<name>A0ABS2N7D6_9BACI</name>
<reference evidence="1 2" key="1">
    <citation type="submission" date="2021-01" db="EMBL/GenBank/DDBJ databases">
        <title>Genomic Encyclopedia of Type Strains, Phase IV (KMG-IV): sequencing the most valuable type-strain genomes for metagenomic binning, comparative biology and taxonomic classification.</title>
        <authorList>
            <person name="Goeker M."/>
        </authorList>
    </citation>
    <scope>NUCLEOTIDE SEQUENCE [LARGE SCALE GENOMIC DNA]</scope>
    <source>
        <strain evidence="1 2">DSM 24834</strain>
    </source>
</reference>
<keyword evidence="2" id="KW-1185">Reference proteome</keyword>
<comment type="caution">
    <text evidence="1">The sequence shown here is derived from an EMBL/GenBank/DDBJ whole genome shotgun (WGS) entry which is preliminary data.</text>
</comment>
<evidence type="ECO:0000313" key="2">
    <source>
        <dbReference type="Proteomes" id="UP001646157"/>
    </source>
</evidence>
<protein>
    <submittedName>
        <fullName evidence="1">Uncharacterized protein</fullName>
    </submittedName>
</protein>
<dbReference type="InterPro" id="IPR012347">
    <property type="entry name" value="Ferritin-like"/>
</dbReference>
<evidence type="ECO:0000313" key="1">
    <source>
        <dbReference type="EMBL" id="MBM7583684.1"/>
    </source>
</evidence>
<sequence>MNDSMSNLIFNYFLKTVKDPEIKEVILYAFDLTVKHQEEVIRIFNQEKTPASKRLQSE</sequence>
<dbReference type="Gene3D" id="1.20.1260.10">
    <property type="match status" value="1"/>
</dbReference>
<dbReference type="EMBL" id="JAFBDZ010000001">
    <property type="protein sequence ID" value="MBM7583684.1"/>
    <property type="molecule type" value="Genomic_DNA"/>
</dbReference>
<dbReference type="Proteomes" id="UP001646157">
    <property type="component" value="Unassembled WGS sequence"/>
</dbReference>
<dbReference type="InterPro" id="IPR021617">
    <property type="entry name" value="DUF3231"/>
</dbReference>
<proteinExistence type="predicted"/>
<accession>A0ABS2N7D6</accession>
<gene>
    <name evidence="1" type="ORF">JOC86_000221</name>
</gene>
<organism evidence="1 2">
    <name type="scientific">Rossellomorea pakistanensis</name>
    <dbReference type="NCBI Taxonomy" id="992288"/>
    <lineage>
        <taxon>Bacteria</taxon>
        <taxon>Bacillati</taxon>
        <taxon>Bacillota</taxon>
        <taxon>Bacilli</taxon>
        <taxon>Bacillales</taxon>
        <taxon>Bacillaceae</taxon>
        <taxon>Rossellomorea</taxon>
    </lineage>
</organism>
<dbReference type="Pfam" id="PF11553">
    <property type="entry name" value="DUF3231"/>
    <property type="match status" value="1"/>
</dbReference>